<proteinExistence type="predicted"/>
<feature type="transmembrane region" description="Helical" evidence="1">
    <location>
        <begin position="470"/>
        <end position="488"/>
    </location>
</feature>
<dbReference type="Gene3D" id="3.40.50.300">
    <property type="entry name" value="P-loop containing nucleotide triphosphate hydrolases"/>
    <property type="match status" value="1"/>
</dbReference>
<dbReference type="EMBL" id="AEJC01000615">
    <property type="protein sequence ID" value="EKX61199.1"/>
    <property type="molecule type" value="Genomic_DNA"/>
</dbReference>
<keyword evidence="1" id="KW-0472">Membrane</keyword>
<feature type="domain" description="NACHT" evidence="2">
    <location>
        <begin position="162"/>
        <end position="294"/>
    </location>
</feature>
<dbReference type="Proteomes" id="UP000010411">
    <property type="component" value="Unassembled WGS sequence"/>
</dbReference>
<feature type="transmembrane region" description="Helical" evidence="1">
    <location>
        <begin position="39"/>
        <end position="59"/>
    </location>
</feature>
<feature type="transmembrane region" description="Helical" evidence="1">
    <location>
        <begin position="624"/>
        <end position="647"/>
    </location>
</feature>
<evidence type="ECO:0000313" key="3">
    <source>
        <dbReference type="EMBL" id="EKX61199.1"/>
    </source>
</evidence>
<reference evidence="3 4" key="1">
    <citation type="submission" date="2012-11" db="EMBL/GenBank/DDBJ databases">
        <authorList>
            <person name="Huguet-Tapia J.C."/>
            <person name="Durkin A.S."/>
            <person name="Pettis G.S."/>
            <person name="Badger J.H."/>
        </authorList>
    </citation>
    <scope>NUCLEOTIDE SEQUENCE [LARGE SCALE GENOMIC DNA]</scope>
    <source>
        <strain evidence="3 4">91-03</strain>
    </source>
</reference>
<dbReference type="Pfam" id="PF05729">
    <property type="entry name" value="NACHT"/>
    <property type="match status" value="1"/>
</dbReference>
<dbReference type="PROSITE" id="PS50837">
    <property type="entry name" value="NACHT"/>
    <property type="match status" value="1"/>
</dbReference>
<feature type="transmembrane region" description="Helical" evidence="1">
    <location>
        <begin position="550"/>
        <end position="570"/>
    </location>
</feature>
<dbReference type="InterPro" id="IPR027417">
    <property type="entry name" value="P-loop_NTPase"/>
</dbReference>
<dbReference type="SUPFAM" id="SSF52540">
    <property type="entry name" value="P-loop containing nucleoside triphosphate hydrolases"/>
    <property type="match status" value="1"/>
</dbReference>
<dbReference type="InterPro" id="IPR007111">
    <property type="entry name" value="NACHT_NTPase"/>
</dbReference>
<feature type="transmembrane region" description="Helical" evidence="1">
    <location>
        <begin position="16"/>
        <end position="33"/>
    </location>
</feature>
<keyword evidence="1" id="KW-1133">Transmembrane helix</keyword>
<evidence type="ECO:0000313" key="4">
    <source>
        <dbReference type="Proteomes" id="UP000010411"/>
    </source>
</evidence>
<feature type="transmembrane region" description="Helical" evidence="1">
    <location>
        <begin position="598"/>
        <end position="618"/>
    </location>
</feature>
<comment type="caution">
    <text evidence="3">The sequence shown here is derived from an EMBL/GenBank/DDBJ whole genome shotgun (WGS) entry which is preliminary data.</text>
</comment>
<dbReference type="PATRIC" id="fig|698759.3.peg.8085"/>
<accession>L1KKW1</accession>
<protein>
    <submittedName>
        <fullName evidence="3">Putative membrane protein</fullName>
    </submittedName>
</protein>
<evidence type="ECO:0000259" key="2">
    <source>
        <dbReference type="PROSITE" id="PS50837"/>
    </source>
</evidence>
<organism evidence="3 4">
    <name type="scientific">Streptomyces ipomoeae 91-03</name>
    <dbReference type="NCBI Taxonomy" id="698759"/>
    <lineage>
        <taxon>Bacteria</taxon>
        <taxon>Bacillati</taxon>
        <taxon>Actinomycetota</taxon>
        <taxon>Actinomycetes</taxon>
        <taxon>Kitasatosporales</taxon>
        <taxon>Streptomycetaceae</taxon>
        <taxon>Streptomyces</taxon>
    </lineage>
</organism>
<name>L1KKW1_9ACTN</name>
<sequence length="702" mass="74984">MADGGTRALIRRTGRFYALLTCGGLVAAVYLAYSGDGLAAALPALPPTVAGAFLAWAAFRGDRIEAARRELPAAAADLAGAVRQQWEAELKRRRLVRPIPPTVSWAAPRDELSVPWTELVAAARRWSGGPPSDSARWASGPAGLAGKEEEITEIFLSRVPTRRLVLLGEPGSGKTTLLVRLVMGLIKQRTADGPVPVLFSMASLDPDPASKTGRDDVLYSWMAGQLERDHAMLADPAPPGIREASLARALLDQGMIIPVFDGFDELPAERRRQAMALVNDSLPLDQPVVLSCRSHEYRALLEVSAPLGEAAVVELLPLHSGEVREYLRATGLGHGPRTAAAVAAVEERWGEVFGQLGGTGPLAQTLATPLGVFLARAVYNPDGATISQATSQQSNPQELLAFTNRAEVERHLFRAFIRTAYRPSPQRPCHWSDTEAERAFVFLARHMRDNLGGGTEIAWWELHRAVPARAMRLLVAVSAAASVAVVPWCVAGLAAGLGAGLTVGLVAVLATVQRQEPAVRIRWSWRHSTLVPGTVAGMVTGFAIGPVTGLRLTLICVLAIGFAVGFMTGLRLEAMDDTSSSGPSESLDRDRTTARQTMLLWTLAAGPVAGLIADLVAGRTAAMVATPVVGVAIGLAVGFGGTAWGLFTLSRGYLFIRTGLPGDLMAFLADAHHERGVLRKTGAVYQFRHINLQRHLEAEARE</sequence>
<gene>
    <name evidence="3" type="ORF">STRIP9103_05592</name>
</gene>
<keyword evidence="1" id="KW-0812">Transmembrane</keyword>
<keyword evidence="4" id="KW-1185">Reference proteome</keyword>
<evidence type="ECO:0000256" key="1">
    <source>
        <dbReference type="SAM" id="Phobius"/>
    </source>
</evidence>
<dbReference type="AlphaFoldDB" id="L1KKW1"/>